<organism evidence="3 4">
    <name type="scientific">Halobellus ruber</name>
    <dbReference type="NCBI Taxonomy" id="2761102"/>
    <lineage>
        <taxon>Archaea</taxon>
        <taxon>Methanobacteriati</taxon>
        <taxon>Methanobacteriota</taxon>
        <taxon>Stenosarchaea group</taxon>
        <taxon>Halobacteria</taxon>
        <taxon>Halobacteriales</taxon>
        <taxon>Haloferacaceae</taxon>
        <taxon>Halobellus</taxon>
    </lineage>
</organism>
<dbReference type="RefSeq" id="WP_185192171.1">
    <property type="nucleotide sequence ID" value="NZ_JACKXD010000002.1"/>
</dbReference>
<dbReference type="SUPFAM" id="SSF55781">
    <property type="entry name" value="GAF domain-like"/>
    <property type="match status" value="1"/>
</dbReference>
<sequence length="471" mass="48897">MSEEPVGGRVLVVVPSGSERGPSGGSFVRGGDASGVGRGGGGSAAGGGDAPGSDSGPGGTAADNESDASVADSGGRAPGGPADPPGDPSGGEGGDCDPEIVADGIEDRLGADVVLRDERTAAEYLEDLGPTIDCVVVLGREVEPLGRLAEDTSIPAVVCERPVVETDAEDGTGPIPVAALADRVRAAVRAARRRSDLEDQNTQLTALSRYAGDITGCETVDDVLDRAVEAATDALAFDCCVILLVDGDRLVPRASALPELDLTPSGITDEIAGRTLQTGEAEVVTDMQSDPDAVPEHDDLHAVLSVPIGSRGVLQIASRSHDAFDEHDKEFAEILAGYTREALARLEREVTLRAERDRLHAFYTAVPVPILCVERQEGDLTVADSNDAYEAAFDGNLAGRPLSAVVPTEAEQRRYEAVLDGGETSRGTVVRRVDDREREVPLTVIPVSPPDGSAYAFGVYRTEQIDGDGQG</sequence>
<feature type="compositionally biased region" description="Gly residues" evidence="1">
    <location>
        <begin position="22"/>
        <end position="59"/>
    </location>
</feature>
<dbReference type="SMART" id="SM00065">
    <property type="entry name" value="GAF"/>
    <property type="match status" value="1"/>
</dbReference>
<protein>
    <submittedName>
        <fullName evidence="3">GAF domain-containing protein</fullName>
    </submittedName>
</protein>
<name>A0A7J9SI43_9EURY</name>
<proteinExistence type="predicted"/>
<evidence type="ECO:0000313" key="4">
    <source>
        <dbReference type="Proteomes" id="UP000546257"/>
    </source>
</evidence>
<dbReference type="Gene3D" id="3.30.450.20">
    <property type="entry name" value="PAS domain"/>
    <property type="match status" value="1"/>
</dbReference>
<feature type="region of interest" description="Disordered" evidence="1">
    <location>
        <begin position="1"/>
        <end position="100"/>
    </location>
</feature>
<dbReference type="InterPro" id="IPR029016">
    <property type="entry name" value="GAF-like_dom_sf"/>
</dbReference>
<dbReference type="SUPFAM" id="SSF55785">
    <property type="entry name" value="PYP-like sensor domain (PAS domain)"/>
    <property type="match status" value="1"/>
</dbReference>
<dbReference type="Proteomes" id="UP000546257">
    <property type="component" value="Unassembled WGS sequence"/>
</dbReference>
<feature type="compositionally biased region" description="Low complexity" evidence="1">
    <location>
        <begin position="12"/>
        <end position="21"/>
    </location>
</feature>
<feature type="domain" description="GAF" evidence="2">
    <location>
        <begin position="219"/>
        <end position="353"/>
    </location>
</feature>
<dbReference type="InterPro" id="IPR035965">
    <property type="entry name" value="PAS-like_dom_sf"/>
</dbReference>
<comment type="caution">
    <text evidence="3">The sequence shown here is derived from an EMBL/GenBank/DDBJ whole genome shotgun (WGS) entry which is preliminary data.</text>
</comment>
<dbReference type="Pfam" id="PF13185">
    <property type="entry name" value="GAF_2"/>
    <property type="match status" value="1"/>
</dbReference>
<accession>A0A7J9SI43</accession>
<evidence type="ECO:0000259" key="2">
    <source>
        <dbReference type="SMART" id="SM00065"/>
    </source>
</evidence>
<evidence type="ECO:0000256" key="1">
    <source>
        <dbReference type="SAM" id="MobiDB-lite"/>
    </source>
</evidence>
<dbReference type="InterPro" id="IPR003018">
    <property type="entry name" value="GAF"/>
</dbReference>
<dbReference type="EMBL" id="JACKXD010000002">
    <property type="protein sequence ID" value="MBB6645799.1"/>
    <property type="molecule type" value="Genomic_DNA"/>
</dbReference>
<reference evidence="3 4" key="1">
    <citation type="submission" date="2020-08" db="EMBL/GenBank/DDBJ databases">
        <authorList>
            <person name="Seo M.-J."/>
        </authorList>
    </citation>
    <scope>NUCLEOTIDE SEQUENCE [LARGE SCALE GENOMIC DNA]</scope>
    <source>
        <strain evidence="3 4">MBLA0160</strain>
    </source>
</reference>
<evidence type="ECO:0000313" key="3">
    <source>
        <dbReference type="EMBL" id="MBB6645799.1"/>
    </source>
</evidence>
<gene>
    <name evidence="3" type="ORF">H5V44_05775</name>
</gene>
<dbReference type="AlphaFoldDB" id="A0A7J9SI43"/>
<keyword evidence="4" id="KW-1185">Reference proteome</keyword>
<dbReference type="Gene3D" id="3.30.450.40">
    <property type="match status" value="1"/>
</dbReference>